<gene>
    <name evidence="2" type="ORF">E7V67_007925</name>
</gene>
<accession>A0ABZ1UQN4</accession>
<name>A0ABZ1UQN4_9BURK</name>
<dbReference type="Proteomes" id="UP000321323">
    <property type="component" value="Chromosome"/>
</dbReference>
<proteinExistence type="predicted"/>
<protein>
    <submittedName>
        <fullName evidence="2">Contact-dependent growth inhibition system immunity protein</fullName>
    </submittedName>
</protein>
<organism evidence="2 3">
    <name type="scientific">[Empedobacter] haloabium</name>
    <dbReference type="NCBI Taxonomy" id="592317"/>
    <lineage>
        <taxon>Bacteria</taxon>
        <taxon>Pseudomonadati</taxon>
        <taxon>Pseudomonadota</taxon>
        <taxon>Betaproteobacteria</taxon>
        <taxon>Burkholderiales</taxon>
        <taxon>Oxalobacteraceae</taxon>
        <taxon>Telluria group</taxon>
        <taxon>Telluria group incertae sedis</taxon>
    </lineage>
</organism>
<feature type="domain" description="CdiI immunity protein" evidence="1">
    <location>
        <begin position="5"/>
        <end position="92"/>
    </location>
</feature>
<dbReference type="EMBL" id="CP136508">
    <property type="protein sequence ID" value="WUR15024.1"/>
    <property type="molecule type" value="Genomic_DNA"/>
</dbReference>
<sequence length="100" mass="11565">MKTTYPNLYEFFAGYFHPDWPEESLTATGVVERYLSEFPRDEVREASRELRNLLINAPVEDDLSRIVNQLGSYYNPQADGLTYRGWLLQVCALLEGEPMS</sequence>
<evidence type="ECO:0000259" key="1">
    <source>
        <dbReference type="Pfam" id="PF18593"/>
    </source>
</evidence>
<dbReference type="Pfam" id="PF18593">
    <property type="entry name" value="CdiI_2"/>
    <property type="match status" value="1"/>
</dbReference>
<reference evidence="2 3" key="1">
    <citation type="journal article" date="2019" name="Int. J. Syst. Evol. Microbiol.">
        <title>The Draft Whole-Genome Sequence of the Antibiotic Producer Empedobacter haloabium ATCC 31962 Provides Indications for Its Taxonomic Reclassification.</title>
        <authorList>
            <person name="Miess H."/>
            <person name="Arlt P."/>
            <person name="Apel A.K."/>
            <person name="Weber T."/>
            <person name="Nieselt K."/>
            <person name="Hanssen F."/>
            <person name="Czemmel S."/>
            <person name="Nahnsen S."/>
            <person name="Gross H."/>
        </authorList>
    </citation>
    <scope>NUCLEOTIDE SEQUENCE [LARGE SCALE GENOMIC DNA]</scope>
    <source>
        <strain evidence="2 3">ATCC 31962</strain>
    </source>
</reference>
<evidence type="ECO:0000313" key="2">
    <source>
        <dbReference type="EMBL" id="WUR15024.1"/>
    </source>
</evidence>
<dbReference type="InterPro" id="IPR041129">
    <property type="entry name" value="CdiI_2"/>
</dbReference>
<keyword evidence="3" id="KW-1185">Reference proteome</keyword>
<evidence type="ECO:0000313" key="3">
    <source>
        <dbReference type="Proteomes" id="UP000321323"/>
    </source>
</evidence>